<dbReference type="PANTHER" id="PTHR35896:SF3">
    <property type="entry name" value="MAJOR FACILITATOR SUPERFAMILY TRANSPORTER"/>
    <property type="match status" value="1"/>
</dbReference>
<name>A0A1L9S553_9EURO</name>
<sequence length="219" mass="25145">MGFPYTQLVHEDELERPKTKTHPGWIFGAGVFSGVIVSVILYALLNFSVLVVQPWVLSTPQSVSDEIQGTQCGSSWQEAKAMGCHYDVMASRWYSDECFDAEVLEEMLLEPQVNFTWYMDEQHTQEVPWELALSGEFEVLYPLYDFHKIHCLYLWRRLHHAVLNNRPLDDDLLEYEHTVHCTRNLLTWPDPHVQEGLTTAHAGIPFCRSNPLGVLPVSG</sequence>
<feature type="transmembrane region" description="Helical" evidence="1">
    <location>
        <begin position="24"/>
        <end position="45"/>
    </location>
</feature>
<dbReference type="Proteomes" id="UP000184188">
    <property type="component" value="Unassembled WGS sequence"/>
</dbReference>
<reference evidence="3" key="1">
    <citation type="journal article" date="2017" name="Genome Biol.">
        <title>Comparative genomics reveals high biological diversity and specific adaptations in the industrially and medically important fungal genus Aspergillus.</title>
        <authorList>
            <person name="de Vries R.P."/>
            <person name="Riley R."/>
            <person name="Wiebenga A."/>
            <person name="Aguilar-Osorio G."/>
            <person name="Amillis S."/>
            <person name="Uchima C.A."/>
            <person name="Anderluh G."/>
            <person name="Asadollahi M."/>
            <person name="Askin M."/>
            <person name="Barry K."/>
            <person name="Battaglia E."/>
            <person name="Bayram O."/>
            <person name="Benocci T."/>
            <person name="Braus-Stromeyer S.A."/>
            <person name="Caldana C."/>
            <person name="Canovas D."/>
            <person name="Cerqueira G.C."/>
            <person name="Chen F."/>
            <person name="Chen W."/>
            <person name="Choi C."/>
            <person name="Clum A."/>
            <person name="Dos Santos R.A."/>
            <person name="Damasio A.R."/>
            <person name="Diallinas G."/>
            <person name="Emri T."/>
            <person name="Fekete E."/>
            <person name="Flipphi M."/>
            <person name="Freyberg S."/>
            <person name="Gallo A."/>
            <person name="Gournas C."/>
            <person name="Habgood R."/>
            <person name="Hainaut M."/>
            <person name="Harispe M.L."/>
            <person name="Henrissat B."/>
            <person name="Hilden K.S."/>
            <person name="Hope R."/>
            <person name="Hossain A."/>
            <person name="Karabika E."/>
            <person name="Karaffa L."/>
            <person name="Karanyi Z."/>
            <person name="Krasevec N."/>
            <person name="Kuo A."/>
            <person name="Kusch H."/>
            <person name="LaButti K."/>
            <person name="Lagendijk E.L."/>
            <person name="Lapidus A."/>
            <person name="Levasseur A."/>
            <person name="Lindquist E."/>
            <person name="Lipzen A."/>
            <person name="Logrieco A.F."/>
            <person name="MacCabe A."/>
            <person name="Maekelae M.R."/>
            <person name="Malavazi I."/>
            <person name="Melin P."/>
            <person name="Meyer V."/>
            <person name="Mielnichuk N."/>
            <person name="Miskei M."/>
            <person name="Molnar A.P."/>
            <person name="Mule G."/>
            <person name="Ngan C.Y."/>
            <person name="Orejas M."/>
            <person name="Orosz E."/>
            <person name="Ouedraogo J.P."/>
            <person name="Overkamp K.M."/>
            <person name="Park H.-S."/>
            <person name="Perrone G."/>
            <person name="Piumi F."/>
            <person name="Punt P.J."/>
            <person name="Ram A.F."/>
            <person name="Ramon A."/>
            <person name="Rauscher S."/>
            <person name="Record E."/>
            <person name="Riano-Pachon D.M."/>
            <person name="Robert V."/>
            <person name="Roehrig J."/>
            <person name="Ruller R."/>
            <person name="Salamov A."/>
            <person name="Salih N.S."/>
            <person name="Samson R.A."/>
            <person name="Sandor E."/>
            <person name="Sanguinetti M."/>
            <person name="Schuetze T."/>
            <person name="Sepcic K."/>
            <person name="Shelest E."/>
            <person name="Sherlock G."/>
            <person name="Sophianopoulou V."/>
            <person name="Squina F.M."/>
            <person name="Sun H."/>
            <person name="Susca A."/>
            <person name="Todd R.B."/>
            <person name="Tsang A."/>
            <person name="Unkles S.E."/>
            <person name="van de Wiele N."/>
            <person name="van Rossen-Uffink D."/>
            <person name="Oliveira J.V."/>
            <person name="Vesth T.C."/>
            <person name="Visser J."/>
            <person name="Yu J.-H."/>
            <person name="Zhou M."/>
            <person name="Andersen M.R."/>
            <person name="Archer D.B."/>
            <person name="Baker S.E."/>
            <person name="Benoit I."/>
            <person name="Brakhage A.A."/>
            <person name="Braus G.H."/>
            <person name="Fischer R."/>
            <person name="Frisvad J.C."/>
            <person name="Goldman G.H."/>
            <person name="Houbraken J."/>
            <person name="Oakley B."/>
            <person name="Pocsi I."/>
            <person name="Scazzocchio C."/>
            <person name="Seiboth B."/>
            <person name="vanKuyk P.A."/>
            <person name="Wortman J."/>
            <person name="Dyer P.S."/>
            <person name="Grigoriev I.V."/>
        </authorList>
    </citation>
    <scope>NUCLEOTIDE SEQUENCE [LARGE SCALE GENOMIC DNA]</scope>
    <source>
        <strain evidence="3">CBS 506.65</strain>
    </source>
</reference>
<accession>A0A1L9S553</accession>
<evidence type="ECO:0000256" key="1">
    <source>
        <dbReference type="SAM" id="Phobius"/>
    </source>
</evidence>
<dbReference type="AlphaFoldDB" id="A0A1L9S553"/>
<evidence type="ECO:0000313" key="2">
    <source>
        <dbReference type="EMBL" id="OJJ42286.1"/>
    </source>
</evidence>
<dbReference type="VEuPathDB" id="FungiDB:ASPZODRAFT_137372"/>
<dbReference type="STRING" id="1073090.A0A1L9S553"/>
<gene>
    <name evidence="2" type="ORF">ASPZODRAFT_137372</name>
</gene>
<dbReference type="GeneID" id="34610762"/>
<organism evidence="2 3">
    <name type="scientific">Penicilliopsis zonata CBS 506.65</name>
    <dbReference type="NCBI Taxonomy" id="1073090"/>
    <lineage>
        <taxon>Eukaryota</taxon>
        <taxon>Fungi</taxon>
        <taxon>Dikarya</taxon>
        <taxon>Ascomycota</taxon>
        <taxon>Pezizomycotina</taxon>
        <taxon>Eurotiomycetes</taxon>
        <taxon>Eurotiomycetidae</taxon>
        <taxon>Eurotiales</taxon>
        <taxon>Aspergillaceae</taxon>
        <taxon>Penicilliopsis</taxon>
    </lineage>
</organism>
<keyword evidence="1" id="KW-0472">Membrane</keyword>
<dbReference type="RefSeq" id="XP_022576796.1">
    <property type="nucleotide sequence ID" value="XM_022724297.1"/>
</dbReference>
<dbReference type="InterPro" id="IPR053008">
    <property type="entry name" value="Phomopsin_biosynth_assoc"/>
</dbReference>
<keyword evidence="1" id="KW-0812">Transmembrane</keyword>
<dbReference type="PANTHER" id="PTHR35896">
    <property type="entry name" value="IG-LIKE DOMAIN-CONTAINING PROTEIN"/>
    <property type="match status" value="1"/>
</dbReference>
<keyword evidence="3" id="KW-1185">Reference proteome</keyword>
<protein>
    <submittedName>
        <fullName evidence="2">Uncharacterized protein</fullName>
    </submittedName>
</protein>
<dbReference type="OrthoDB" id="4227547at2759"/>
<proteinExistence type="predicted"/>
<dbReference type="EMBL" id="KV878362">
    <property type="protein sequence ID" value="OJJ42286.1"/>
    <property type="molecule type" value="Genomic_DNA"/>
</dbReference>
<keyword evidence="1" id="KW-1133">Transmembrane helix</keyword>
<evidence type="ECO:0000313" key="3">
    <source>
        <dbReference type="Proteomes" id="UP000184188"/>
    </source>
</evidence>